<evidence type="ECO:0000313" key="1">
    <source>
        <dbReference type="EMBL" id="KAJ1677997.1"/>
    </source>
</evidence>
<proteinExistence type="predicted"/>
<accession>A0ACC1HRX7</accession>
<evidence type="ECO:0000313" key="2">
    <source>
        <dbReference type="Proteomes" id="UP001145114"/>
    </source>
</evidence>
<keyword evidence="2" id="KW-1185">Reference proteome</keyword>
<comment type="caution">
    <text evidence="1">The sequence shown here is derived from an EMBL/GenBank/DDBJ whole genome shotgun (WGS) entry which is preliminary data.</text>
</comment>
<organism evidence="1 2">
    <name type="scientific">Spiromyces aspiralis</name>
    <dbReference type="NCBI Taxonomy" id="68401"/>
    <lineage>
        <taxon>Eukaryota</taxon>
        <taxon>Fungi</taxon>
        <taxon>Fungi incertae sedis</taxon>
        <taxon>Zoopagomycota</taxon>
        <taxon>Kickxellomycotina</taxon>
        <taxon>Kickxellomycetes</taxon>
        <taxon>Kickxellales</taxon>
        <taxon>Kickxellaceae</taxon>
        <taxon>Spiromyces</taxon>
    </lineage>
</organism>
<dbReference type="EMBL" id="JAMZIH010001659">
    <property type="protein sequence ID" value="KAJ1677997.1"/>
    <property type="molecule type" value="Genomic_DNA"/>
</dbReference>
<reference evidence="1" key="1">
    <citation type="submission" date="2022-06" db="EMBL/GenBank/DDBJ databases">
        <title>Phylogenomic reconstructions and comparative analyses of Kickxellomycotina fungi.</title>
        <authorList>
            <person name="Reynolds N.K."/>
            <person name="Stajich J.E."/>
            <person name="Barry K."/>
            <person name="Grigoriev I.V."/>
            <person name="Crous P."/>
            <person name="Smith M.E."/>
        </authorList>
    </citation>
    <scope>NUCLEOTIDE SEQUENCE</scope>
    <source>
        <strain evidence="1">RSA 2271</strain>
    </source>
</reference>
<dbReference type="Proteomes" id="UP001145114">
    <property type="component" value="Unassembled WGS sequence"/>
</dbReference>
<feature type="non-terminal residue" evidence="1">
    <location>
        <position position="258"/>
    </location>
</feature>
<protein>
    <submittedName>
        <fullName evidence="1">Uncharacterized protein</fullName>
    </submittedName>
</protein>
<sequence>MHGSAKGSVSSATQGWDGDDGPCLAVEDGNNDNGTRALKRYLRKVDFRIVLYCAIGYVLCMMDRTNIGNGLDTDLKLSDTVYSLALSIFYVGYLLMQLCTNIVLKTLGPSKWIPFMGTAWGTVCACLAATKNGGGLVAARFFLGLFEAGITPGVVYMISFWYPRDMAARRMSAFFMSAAAATVISGPLAAGLTSISTDKVKGWQWLFIIEGLITVLWGISGLFILKDYPEKARFLRDDERAVIEKVLVAEHNLASHAR</sequence>
<name>A0ACC1HRX7_9FUNG</name>
<gene>
    <name evidence="1" type="ORF">EV182_004992</name>
</gene>